<comment type="caution">
    <text evidence="1">The sequence shown here is derived from an EMBL/GenBank/DDBJ whole genome shotgun (WGS) entry which is preliminary data.</text>
</comment>
<reference evidence="1" key="1">
    <citation type="submission" date="2022-11" db="EMBL/GenBank/DDBJ databases">
        <title>Genome Sequence of Boeremia exigua.</title>
        <authorList>
            <person name="Buettner E."/>
        </authorList>
    </citation>
    <scope>NUCLEOTIDE SEQUENCE</scope>
    <source>
        <strain evidence="1">CU02</strain>
    </source>
</reference>
<evidence type="ECO:0000313" key="1">
    <source>
        <dbReference type="EMBL" id="KAJ8111740.1"/>
    </source>
</evidence>
<proteinExistence type="predicted"/>
<gene>
    <name evidence="1" type="ORF">OPT61_g5740</name>
</gene>
<sequence length="411" mass="45475">MPGGYEGRSVGDVDGVASAIDVSPETSYQVPARDDVAPPDVILDAMTYYNAMIAPDLAADGSSYHYTIEISKWADFNASKRHLSLCLVTLHRATLGQAGPDRELFEDVSLFFFSQIQASAYGAWRAHLDAAKTLFNMWGVEAMIGHTDYEFYLCHLVLADVFGTAMAPASYISADDISQHEIYLNLLGRFTVDVCSTMVPIPEAVVRATAATNILRAAKPAPDPHGKGTEQDFALSRSTIYEALRRFDPTDWALHRPRHTSSQATSWSLLATCFKSAALLYLARSSGTDMSVADESSIDDDGDDLSYSRLICAVHDLYNLKQHGGVLHKYILWPMVISGVEAVARNDEPHLKSLCELLEQTTIDLGTLSMREAAVFLEGLWTSENQRSIETRKKLKMDWDTVFDRAPLFLM</sequence>
<keyword evidence="2" id="KW-1185">Reference proteome</keyword>
<accession>A0ACC2I9C5</accession>
<evidence type="ECO:0000313" key="2">
    <source>
        <dbReference type="Proteomes" id="UP001153331"/>
    </source>
</evidence>
<organism evidence="1 2">
    <name type="scientific">Boeremia exigua</name>
    <dbReference type="NCBI Taxonomy" id="749465"/>
    <lineage>
        <taxon>Eukaryota</taxon>
        <taxon>Fungi</taxon>
        <taxon>Dikarya</taxon>
        <taxon>Ascomycota</taxon>
        <taxon>Pezizomycotina</taxon>
        <taxon>Dothideomycetes</taxon>
        <taxon>Pleosporomycetidae</taxon>
        <taxon>Pleosporales</taxon>
        <taxon>Pleosporineae</taxon>
        <taxon>Didymellaceae</taxon>
        <taxon>Boeremia</taxon>
    </lineage>
</organism>
<dbReference type="EMBL" id="JAPHNI010000379">
    <property type="protein sequence ID" value="KAJ8111740.1"/>
    <property type="molecule type" value="Genomic_DNA"/>
</dbReference>
<name>A0ACC2I9C5_9PLEO</name>
<protein>
    <submittedName>
        <fullName evidence="1">Uncharacterized protein</fullName>
    </submittedName>
</protein>
<dbReference type="Proteomes" id="UP001153331">
    <property type="component" value="Unassembled WGS sequence"/>
</dbReference>